<evidence type="ECO:0000256" key="4">
    <source>
        <dbReference type="ARBA" id="ARBA00022692"/>
    </source>
</evidence>
<feature type="transmembrane region" description="Helical" evidence="7">
    <location>
        <begin position="56"/>
        <end position="76"/>
    </location>
</feature>
<evidence type="ECO:0000256" key="7">
    <source>
        <dbReference type="SAM" id="Phobius"/>
    </source>
</evidence>
<dbReference type="EMBL" id="JBHMFA010000005">
    <property type="protein sequence ID" value="MFB9105019.1"/>
    <property type="molecule type" value="Genomic_DNA"/>
</dbReference>
<comment type="similarity">
    <text evidence="2">Belongs to the UPF0126 family.</text>
</comment>
<keyword evidence="4 7" id="KW-0812">Transmembrane</keyword>
<name>A0ABV5GZF8_9FLAO</name>
<feature type="domain" description="Glycine transporter" evidence="8">
    <location>
        <begin position="89"/>
        <end position="161"/>
    </location>
</feature>
<feature type="transmembrane region" description="Helical" evidence="7">
    <location>
        <begin position="28"/>
        <end position="44"/>
    </location>
</feature>
<sequence>MFYIDVLGIVAFSISGVLIALEKKMDLFGILIIAFVTAVGGGTLRDLLIGHTPVSWMQNITISYIILGTTVATILFRSKINYLRTSLFLFDTIGISIYTMAGIELGIEAKLHPLICIALGTMTASFGGVIRDILCNEIPVIFRKEIYATACILGGVTYFILLQFPIQDNWVFIISSAIVVLIRLLAVKFKISLPRLYTEEFEQ</sequence>
<dbReference type="PANTHER" id="PTHR30506:SF3">
    <property type="entry name" value="UPF0126 INNER MEMBRANE PROTEIN YADS-RELATED"/>
    <property type="match status" value="1"/>
</dbReference>
<evidence type="ECO:0000256" key="3">
    <source>
        <dbReference type="ARBA" id="ARBA00022475"/>
    </source>
</evidence>
<proteinExistence type="inferred from homology"/>
<evidence type="ECO:0000256" key="1">
    <source>
        <dbReference type="ARBA" id="ARBA00004651"/>
    </source>
</evidence>
<gene>
    <name evidence="9" type="ORF">ACFFU1_08915</name>
</gene>
<keyword evidence="6 7" id="KW-0472">Membrane</keyword>
<evidence type="ECO:0000313" key="9">
    <source>
        <dbReference type="EMBL" id="MFB9105019.1"/>
    </source>
</evidence>
<dbReference type="InterPro" id="IPR005115">
    <property type="entry name" value="Gly_transporter"/>
</dbReference>
<evidence type="ECO:0000259" key="8">
    <source>
        <dbReference type="Pfam" id="PF03458"/>
    </source>
</evidence>
<comment type="caution">
    <text evidence="9">The sequence shown here is derived from an EMBL/GenBank/DDBJ whole genome shotgun (WGS) entry which is preliminary data.</text>
</comment>
<dbReference type="Proteomes" id="UP001589590">
    <property type="component" value="Unassembled WGS sequence"/>
</dbReference>
<accession>A0ABV5GZF8</accession>
<organism evidence="9 10">
    <name type="scientific">Algibacter miyuki</name>
    <dbReference type="NCBI Taxonomy" id="1306933"/>
    <lineage>
        <taxon>Bacteria</taxon>
        <taxon>Pseudomonadati</taxon>
        <taxon>Bacteroidota</taxon>
        <taxon>Flavobacteriia</taxon>
        <taxon>Flavobacteriales</taxon>
        <taxon>Flavobacteriaceae</taxon>
        <taxon>Algibacter</taxon>
    </lineage>
</organism>
<feature type="domain" description="Glycine transporter" evidence="8">
    <location>
        <begin position="3"/>
        <end position="75"/>
    </location>
</feature>
<keyword evidence="5 7" id="KW-1133">Transmembrane helix</keyword>
<dbReference type="PANTHER" id="PTHR30506">
    <property type="entry name" value="INNER MEMBRANE PROTEIN"/>
    <property type="match status" value="1"/>
</dbReference>
<comment type="subcellular location">
    <subcellularLocation>
        <location evidence="1">Cell membrane</location>
        <topology evidence="1">Multi-pass membrane protein</topology>
    </subcellularLocation>
</comment>
<feature type="transmembrane region" description="Helical" evidence="7">
    <location>
        <begin position="88"/>
        <end position="105"/>
    </location>
</feature>
<evidence type="ECO:0000256" key="5">
    <source>
        <dbReference type="ARBA" id="ARBA00022989"/>
    </source>
</evidence>
<evidence type="ECO:0000256" key="6">
    <source>
        <dbReference type="ARBA" id="ARBA00023136"/>
    </source>
</evidence>
<dbReference type="Pfam" id="PF03458">
    <property type="entry name" value="Gly_transporter"/>
    <property type="match status" value="2"/>
</dbReference>
<feature type="transmembrane region" description="Helical" evidence="7">
    <location>
        <begin position="111"/>
        <end position="134"/>
    </location>
</feature>
<feature type="transmembrane region" description="Helical" evidence="7">
    <location>
        <begin position="170"/>
        <end position="187"/>
    </location>
</feature>
<keyword evidence="3" id="KW-1003">Cell membrane</keyword>
<keyword evidence="10" id="KW-1185">Reference proteome</keyword>
<protein>
    <submittedName>
        <fullName evidence="9">Trimeric intracellular cation channel family protein</fullName>
    </submittedName>
</protein>
<reference evidence="9 10" key="1">
    <citation type="submission" date="2024-09" db="EMBL/GenBank/DDBJ databases">
        <authorList>
            <person name="Sun Q."/>
            <person name="Mori K."/>
        </authorList>
    </citation>
    <scope>NUCLEOTIDE SEQUENCE [LARGE SCALE GENOMIC DNA]</scope>
    <source>
        <strain evidence="9 10">CECT 8300</strain>
    </source>
</reference>
<feature type="transmembrane region" description="Helical" evidence="7">
    <location>
        <begin position="146"/>
        <end position="164"/>
    </location>
</feature>
<evidence type="ECO:0000313" key="10">
    <source>
        <dbReference type="Proteomes" id="UP001589590"/>
    </source>
</evidence>
<evidence type="ECO:0000256" key="2">
    <source>
        <dbReference type="ARBA" id="ARBA00008193"/>
    </source>
</evidence>
<dbReference type="RefSeq" id="WP_290272841.1">
    <property type="nucleotide sequence ID" value="NZ_JAUFQP010000013.1"/>
</dbReference>
<feature type="transmembrane region" description="Helical" evidence="7">
    <location>
        <begin position="6"/>
        <end position="21"/>
    </location>
</feature>